<name>G8R4U3_OWEHD</name>
<dbReference type="EC" id="1.16.3.2" evidence="8"/>
<dbReference type="GO" id="GO:0042802">
    <property type="term" value="F:identical protein binding"/>
    <property type="evidence" value="ECO:0007669"/>
    <property type="project" value="UniProtKB-ARBA"/>
</dbReference>
<sequence length="188" mass="21809">MRYLCEEPTKINIMIVTPNRSLSEEVEKLLNEQIKMEGRSSAYYLSMASWCETKGYTNSANFLYNHSDEERGHMLKLFRYINEAGGHAIQPASHDIKHSFKSLREVFENVLDHEIQVTKSIHDIVDHCLSNKDFATFNFLQWFVMEQREEETLARRVIEVFDIIGEEGVGLWTIDQEIGKLHTTAHAG</sequence>
<dbReference type="HOGENOM" id="CLU_065681_1_0_10"/>
<evidence type="ECO:0000256" key="4">
    <source>
        <dbReference type="ARBA" id="ARBA00023002"/>
    </source>
</evidence>
<comment type="similarity">
    <text evidence="1 8">Belongs to the ferritin family. Prokaryotic subfamily.</text>
</comment>
<dbReference type="InterPro" id="IPR041719">
    <property type="entry name" value="Ferritin_prok"/>
</dbReference>
<dbReference type="AlphaFoldDB" id="G8R4U3"/>
<feature type="binding site" evidence="7">
    <location>
        <position position="70"/>
    </location>
    <ligand>
        <name>Fe cation</name>
        <dbReference type="ChEBI" id="CHEBI:24875"/>
        <label>1</label>
    </ligand>
</feature>
<dbReference type="PANTHER" id="PTHR11431:SF127">
    <property type="entry name" value="BACTERIAL NON-HEME FERRITIN"/>
    <property type="match status" value="1"/>
</dbReference>
<dbReference type="GO" id="GO:0005737">
    <property type="term" value="C:cytoplasm"/>
    <property type="evidence" value="ECO:0007669"/>
    <property type="project" value="UniProtKB-SubCell"/>
</dbReference>
<keyword evidence="5 7" id="KW-0408">Iron</keyword>
<dbReference type="Gene3D" id="1.20.1260.10">
    <property type="match status" value="1"/>
</dbReference>
<dbReference type="PROSITE" id="PS50905">
    <property type="entry name" value="FERRITIN_LIKE"/>
    <property type="match status" value="1"/>
</dbReference>
<evidence type="ECO:0000256" key="7">
    <source>
        <dbReference type="PIRSR" id="PIRSR601519-1"/>
    </source>
</evidence>
<keyword evidence="8" id="KW-0963">Cytoplasm</keyword>
<keyword evidence="3 7" id="KW-0479">Metal-binding</keyword>
<proteinExistence type="inferred from homology"/>
<feature type="binding site" evidence="7">
    <location>
        <position position="37"/>
    </location>
    <ligand>
        <name>Fe cation</name>
        <dbReference type="ChEBI" id="CHEBI:24875"/>
        <label>1</label>
    </ligand>
</feature>
<dbReference type="STRING" id="926562.Oweho_2243"/>
<feature type="domain" description="Ferritin-like diiron" evidence="9">
    <location>
        <begin position="20"/>
        <end position="165"/>
    </location>
</feature>
<evidence type="ECO:0000313" key="10">
    <source>
        <dbReference type="EMBL" id="AEV33217.1"/>
    </source>
</evidence>
<gene>
    <name evidence="10" type="ordered locus">Oweho_2243</name>
</gene>
<dbReference type="SUPFAM" id="SSF47240">
    <property type="entry name" value="Ferritin-like"/>
    <property type="match status" value="1"/>
</dbReference>
<dbReference type="CDD" id="cd01055">
    <property type="entry name" value="Nonheme_Ferritin"/>
    <property type="match status" value="1"/>
</dbReference>
<feature type="binding site" evidence="7">
    <location>
        <position position="114"/>
    </location>
    <ligand>
        <name>Fe cation</name>
        <dbReference type="ChEBI" id="CHEBI:24875"/>
        <label>1</label>
    </ligand>
</feature>
<keyword evidence="2 8" id="KW-0409">Iron storage</keyword>
<dbReference type="InterPro" id="IPR009078">
    <property type="entry name" value="Ferritin-like_SF"/>
</dbReference>
<dbReference type="PATRIC" id="fig|926562.3.peg.2259"/>
<protein>
    <recommendedName>
        <fullName evidence="8">Ferritin</fullName>
        <ecNumber evidence="8">1.16.3.2</ecNumber>
    </recommendedName>
</protein>
<dbReference type="KEGG" id="oho:Oweho_2243"/>
<evidence type="ECO:0000256" key="2">
    <source>
        <dbReference type="ARBA" id="ARBA00022434"/>
    </source>
</evidence>
<comment type="function">
    <text evidence="6">May alleviate iron toxicity in the presence of oxygen.</text>
</comment>
<dbReference type="InterPro" id="IPR001519">
    <property type="entry name" value="Ferritin"/>
</dbReference>
<dbReference type="GO" id="GO:0006826">
    <property type="term" value="P:iron ion transport"/>
    <property type="evidence" value="ECO:0007669"/>
    <property type="project" value="InterPro"/>
</dbReference>
<comment type="subcellular location">
    <subcellularLocation>
        <location evidence="8">Cytoplasm</location>
    </subcellularLocation>
</comment>
<dbReference type="InterPro" id="IPR012347">
    <property type="entry name" value="Ferritin-like"/>
</dbReference>
<dbReference type="GO" id="GO:0006879">
    <property type="term" value="P:intracellular iron ion homeostasis"/>
    <property type="evidence" value="ECO:0007669"/>
    <property type="project" value="UniProtKB-KW"/>
</dbReference>
<dbReference type="GO" id="GO:0008199">
    <property type="term" value="F:ferric iron binding"/>
    <property type="evidence" value="ECO:0007669"/>
    <property type="project" value="InterPro"/>
</dbReference>
<dbReference type="Proteomes" id="UP000005631">
    <property type="component" value="Chromosome"/>
</dbReference>
<dbReference type="PANTHER" id="PTHR11431">
    <property type="entry name" value="FERRITIN"/>
    <property type="match status" value="1"/>
</dbReference>
<dbReference type="InterPro" id="IPR008331">
    <property type="entry name" value="Ferritin_DPS_dom"/>
</dbReference>
<dbReference type="Pfam" id="PF00210">
    <property type="entry name" value="Ferritin"/>
    <property type="match status" value="1"/>
</dbReference>
<comment type="catalytic activity">
    <reaction evidence="8">
        <text>4 Fe(2+) + O2 + 6 H2O = 4 iron(III) oxide-hydroxide + 12 H(+)</text>
        <dbReference type="Rhea" id="RHEA:11972"/>
        <dbReference type="ChEBI" id="CHEBI:15377"/>
        <dbReference type="ChEBI" id="CHEBI:15378"/>
        <dbReference type="ChEBI" id="CHEBI:15379"/>
        <dbReference type="ChEBI" id="CHEBI:29033"/>
        <dbReference type="ChEBI" id="CHEBI:78619"/>
        <dbReference type="EC" id="1.16.3.2"/>
    </reaction>
</comment>
<evidence type="ECO:0000259" key="9">
    <source>
        <dbReference type="PROSITE" id="PS50905"/>
    </source>
</evidence>
<dbReference type="InterPro" id="IPR009040">
    <property type="entry name" value="Ferritin-like_diiron"/>
</dbReference>
<evidence type="ECO:0000256" key="3">
    <source>
        <dbReference type="ARBA" id="ARBA00022723"/>
    </source>
</evidence>
<keyword evidence="4" id="KW-0560">Oxidoreductase</keyword>
<evidence type="ECO:0000313" key="11">
    <source>
        <dbReference type="Proteomes" id="UP000005631"/>
    </source>
</evidence>
<evidence type="ECO:0000256" key="5">
    <source>
        <dbReference type="ARBA" id="ARBA00023004"/>
    </source>
</evidence>
<comment type="function">
    <text evidence="8">Iron-storage protein.</text>
</comment>
<dbReference type="EMBL" id="CP003156">
    <property type="protein sequence ID" value="AEV33217.1"/>
    <property type="molecule type" value="Genomic_DNA"/>
</dbReference>
<dbReference type="GO" id="GO:0008198">
    <property type="term" value="F:ferrous iron binding"/>
    <property type="evidence" value="ECO:0007669"/>
    <property type="project" value="TreeGrafter"/>
</dbReference>
<evidence type="ECO:0000256" key="1">
    <source>
        <dbReference type="ARBA" id="ARBA00006950"/>
    </source>
</evidence>
<evidence type="ECO:0000256" key="6">
    <source>
        <dbReference type="ARBA" id="ARBA00054546"/>
    </source>
</evidence>
<evidence type="ECO:0000256" key="8">
    <source>
        <dbReference type="RuleBase" id="RU361145"/>
    </source>
</evidence>
<accession>G8R4U3</accession>
<feature type="binding site" evidence="7">
    <location>
        <position position="147"/>
    </location>
    <ligand>
        <name>Fe cation</name>
        <dbReference type="ChEBI" id="CHEBI:24875"/>
        <label>1</label>
    </ligand>
</feature>
<dbReference type="GO" id="GO:0016491">
    <property type="term" value="F:oxidoreductase activity"/>
    <property type="evidence" value="ECO:0007669"/>
    <property type="project" value="UniProtKB-KW"/>
</dbReference>
<organism evidence="10 11">
    <name type="scientific">Owenweeksia hongkongensis (strain DSM 17368 / CIP 108786 / JCM 12287 / NRRL B-23963 / UST20020801)</name>
    <dbReference type="NCBI Taxonomy" id="926562"/>
    <lineage>
        <taxon>Bacteria</taxon>
        <taxon>Pseudomonadati</taxon>
        <taxon>Bacteroidota</taxon>
        <taxon>Flavobacteriia</taxon>
        <taxon>Flavobacteriales</taxon>
        <taxon>Owenweeksiaceae</taxon>
        <taxon>Owenweeksia</taxon>
    </lineage>
</organism>
<dbReference type="eggNOG" id="COG1528">
    <property type="taxonomic scope" value="Bacteria"/>
</dbReference>
<dbReference type="FunFam" id="1.20.1260.10:FF:000001">
    <property type="entry name" value="Non-heme ferritin"/>
    <property type="match status" value="1"/>
</dbReference>
<feature type="binding site" evidence="7">
    <location>
        <position position="73"/>
    </location>
    <ligand>
        <name>Fe cation</name>
        <dbReference type="ChEBI" id="CHEBI:24875"/>
        <label>1</label>
    </ligand>
</feature>
<keyword evidence="11" id="KW-1185">Reference proteome</keyword>
<reference evidence="10 11" key="1">
    <citation type="journal article" date="2012" name="Stand. Genomic Sci.">
        <title>Genome sequence of the orange-pigmented seawater bacterium Owenweeksia hongkongensis type strain (UST20020801(T)).</title>
        <authorList>
            <person name="Riedel T."/>
            <person name="Held B."/>
            <person name="Nolan M."/>
            <person name="Lucas S."/>
            <person name="Lapidus A."/>
            <person name="Tice H."/>
            <person name="Del Rio T.G."/>
            <person name="Cheng J.F."/>
            <person name="Han C."/>
            <person name="Tapia R."/>
            <person name="Goodwin L.A."/>
            <person name="Pitluck S."/>
            <person name="Liolios K."/>
            <person name="Mavromatis K."/>
            <person name="Pagani I."/>
            <person name="Ivanova N."/>
            <person name="Mikhailova N."/>
            <person name="Pati A."/>
            <person name="Chen A."/>
            <person name="Palaniappan K."/>
            <person name="Rohde M."/>
            <person name="Tindall B.J."/>
            <person name="Detter J.C."/>
            <person name="Goker M."/>
            <person name="Woyke T."/>
            <person name="Bristow J."/>
            <person name="Eisen J.A."/>
            <person name="Markowitz V."/>
            <person name="Hugenholtz P."/>
            <person name="Klenk H.P."/>
            <person name="Kyrpides N.C."/>
        </authorList>
    </citation>
    <scope>NUCLEOTIDE SEQUENCE</scope>
    <source>
        <strain evidence="11">DSM 17368 / JCM 12287 / NRRL B-23963</strain>
    </source>
</reference>